<feature type="transmembrane region" description="Helical" evidence="6">
    <location>
        <begin position="442"/>
        <end position="468"/>
    </location>
</feature>
<evidence type="ECO:0000313" key="8">
    <source>
        <dbReference type="Proteomes" id="UP001629113"/>
    </source>
</evidence>
<evidence type="ECO:0000256" key="3">
    <source>
        <dbReference type="ARBA" id="ARBA00022989"/>
    </source>
</evidence>
<feature type="compositionally biased region" description="Acidic residues" evidence="5">
    <location>
        <begin position="519"/>
        <end position="531"/>
    </location>
</feature>
<dbReference type="Proteomes" id="UP001629113">
    <property type="component" value="Unassembled WGS sequence"/>
</dbReference>
<keyword evidence="2 6" id="KW-0812">Transmembrane</keyword>
<keyword evidence="8" id="KW-1185">Reference proteome</keyword>
<organism evidence="7 8">
    <name type="scientific">Phlyctema vagabunda</name>
    <dbReference type="NCBI Taxonomy" id="108571"/>
    <lineage>
        <taxon>Eukaryota</taxon>
        <taxon>Fungi</taxon>
        <taxon>Dikarya</taxon>
        <taxon>Ascomycota</taxon>
        <taxon>Pezizomycotina</taxon>
        <taxon>Leotiomycetes</taxon>
        <taxon>Helotiales</taxon>
        <taxon>Dermateaceae</taxon>
        <taxon>Phlyctema</taxon>
    </lineage>
</organism>
<dbReference type="Pfam" id="PF07690">
    <property type="entry name" value="MFS_1"/>
    <property type="match status" value="1"/>
</dbReference>
<keyword evidence="3 6" id="KW-1133">Transmembrane helix</keyword>
<feature type="transmembrane region" description="Helical" evidence="6">
    <location>
        <begin position="139"/>
        <end position="161"/>
    </location>
</feature>
<dbReference type="PANTHER" id="PTHR23507:SF1">
    <property type="entry name" value="FI18259P1-RELATED"/>
    <property type="match status" value="1"/>
</dbReference>
<feature type="transmembrane region" description="Helical" evidence="6">
    <location>
        <begin position="353"/>
        <end position="371"/>
    </location>
</feature>
<feature type="transmembrane region" description="Helical" evidence="6">
    <location>
        <begin position="480"/>
        <end position="502"/>
    </location>
</feature>
<protein>
    <submittedName>
        <fullName evidence="7">Major facilitator superfamily transporter</fullName>
    </submittedName>
</protein>
<evidence type="ECO:0000256" key="4">
    <source>
        <dbReference type="ARBA" id="ARBA00023136"/>
    </source>
</evidence>
<comment type="subcellular location">
    <subcellularLocation>
        <location evidence="1">Membrane</location>
        <topology evidence="1">Multi-pass membrane protein</topology>
    </subcellularLocation>
</comment>
<sequence>MVYHEEPNERQPLLLRDALEDPIDSERHESIIPKAHSPNVIIAIAITIVFILEFASMLMKIPSLRIYEDIICHRYYEHLSGVGHIGLNGKIDEGMCKGDEVQNELNLILGVEQFVIAIPGLLVVIPYGLLADRIGRKPIFLLILVGYILSGLWTLNVMWFWEKLPLRLVWLSPVFQLIGGGDAVARVVFYAIATDVTTEQTRSNVFLITMCAGQVASIIAPAMAAISMTHSPWIPVIVGYTILVFGSCLIFFVPETLHLHSGGAVLVADDFNREASPDGRVPLAKTLQSHINGGLQKLRESASIMTLPIVILLLTFLTQPFSIQASEVFPRYISKRFSWTLARTGYLVSLRSAWSIAVLIAVIPSISHVLITRYNYTSKAKDLLLARASIFFLFLGTLCIAASPTISLTVIGLIIYTFGAGFIALCRAVITTLVDKEHVARLYAAIALVETVGTLAASPTLAGLYSLGMKLKGPFIGLPFFFLAFILFLAGLGMWAFGILAAGKSNVERESQSQTDTAVDTDDEDELQYTV</sequence>
<accession>A0ABR4PMH5</accession>
<feature type="transmembrane region" description="Helical" evidence="6">
    <location>
        <begin position="40"/>
        <end position="59"/>
    </location>
</feature>
<comment type="caution">
    <text evidence="7">The sequence shown here is derived from an EMBL/GenBank/DDBJ whole genome shotgun (WGS) entry which is preliminary data.</text>
</comment>
<evidence type="ECO:0000256" key="5">
    <source>
        <dbReference type="SAM" id="MobiDB-lite"/>
    </source>
</evidence>
<feature type="transmembrane region" description="Helical" evidence="6">
    <location>
        <begin position="205"/>
        <end position="226"/>
    </location>
</feature>
<feature type="transmembrane region" description="Helical" evidence="6">
    <location>
        <begin position="409"/>
        <end position="430"/>
    </location>
</feature>
<feature type="transmembrane region" description="Helical" evidence="6">
    <location>
        <begin position="107"/>
        <end position="127"/>
    </location>
</feature>
<dbReference type="InterPro" id="IPR036259">
    <property type="entry name" value="MFS_trans_sf"/>
</dbReference>
<proteinExistence type="predicted"/>
<dbReference type="InterPro" id="IPR011701">
    <property type="entry name" value="MFS"/>
</dbReference>
<dbReference type="SUPFAM" id="SSF103473">
    <property type="entry name" value="MFS general substrate transporter"/>
    <property type="match status" value="1"/>
</dbReference>
<evidence type="ECO:0000256" key="1">
    <source>
        <dbReference type="ARBA" id="ARBA00004141"/>
    </source>
</evidence>
<gene>
    <name evidence="7" type="ORF">PVAG01_03830</name>
</gene>
<keyword evidence="4 6" id="KW-0472">Membrane</keyword>
<feature type="region of interest" description="Disordered" evidence="5">
    <location>
        <begin position="511"/>
        <end position="531"/>
    </location>
</feature>
<feature type="transmembrane region" description="Helical" evidence="6">
    <location>
        <begin position="383"/>
        <end position="403"/>
    </location>
</feature>
<dbReference type="EMBL" id="JBFCZG010000003">
    <property type="protein sequence ID" value="KAL3424549.1"/>
    <property type="molecule type" value="Genomic_DNA"/>
</dbReference>
<name>A0ABR4PMH5_9HELO</name>
<feature type="transmembrane region" description="Helical" evidence="6">
    <location>
        <begin position="232"/>
        <end position="253"/>
    </location>
</feature>
<evidence type="ECO:0000256" key="6">
    <source>
        <dbReference type="SAM" id="Phobius"/>
    </source>
</evidence>
<evidence type="ECO:0000313" key="7">
    <source>
        <dbReference type="EMBL" id="KAL3424549.1"/>
    </source>
</evidence>
<reference evidence="7 8" key="1">
    <citation type="submission" date="2024-06" db="EMBL/GenBank/DDBJ databases">
        <title>Complete genome of Phlyctema vagabunda strain 19-DSS-EL-015.</title>
        <authorList>
            <person name="Fiorenzani C."/>
        </authorList>
    </citation>
    <scope>NUCLEOTIDE SEQUENCE [LARGE SCALE GENOMIC DNA]</scope>
    <source>
        <strain evidence="7 8">19-DSS-EL-015</strain>
    </source>
</reference>
<dbReference type="Gene3D" id="1.20.1250.20">
    <property type="entry name" value="MFS general substrate transporter like domains"/>
    <property type="match status" value="1"/>
</dbReference>
<feature type="transmembrane region" description="Helical" evidence="6">
    <location>
        <begin position="304"/>
        <end position="323"/>
    </location>
</feature>
<dbReference type="PANTHER" id="PTHR23507">
    <property type="entry name" value="ZGC:174356"/>
    <property type="match status" value="1"/>
</dbReference>
<evidence type="ECO:0000256" key="2">
    <source>
        <dbReference type="ARBA" id="ARBA00022692"/>
    </source>
</evidence>
<feature type="transmembrane region" description="Helical" evidence="6">
    <location>
        <begin position="173"/>
        <end position="193"/>
    </location>
</feature>